<gene>
    <name evidence="1" type="ORF">BTO11_06680</name>
</gene>
<reference evidence="1 2" key="1">
    <citation type="submission" date="2016-12" db="EMBL/GenBank/DDBJ databases">
        <title>Diversity of luminous bacteria.</title>
        <authorList>
            <person name="Yoshizawa S."/>
            <person name="Kogure K."/>
        </authorList>
    </citation>
    <scope>NUCLEOTIDE SEQUENCE [LARGE SCALE GENOMIC DNA]</scope>
    <source>
        <strain evidence="1 2">SA4-48</strain>
    </source>
</reference>
<comment type="caution">
    <text evidence="1">The sequence shown here is derived from an EMBL/GenBank/DDBJ whole genome shotgun (WGS) entry which is preliminary data.</text>
</comment>
<keyword evidence="2" id="KW-1185">Reference proteome</keyword>
<dbReference type="OrthoDB" id="6387849at2"/>
<accession>A0A2S7UTW0</accession>
<dbReference type="Proteomes" id="UP000239007">
    <property type="component" value="Unassembled WGS sequence"/>
</dbReference>
<organism evidence="1 2">
    <name type="scientific">Psychrosphaera saromensis</name>
    <dbReference type="NCBI Taxonomy" id="716813"/>
    <lineage>
        <taxon>Bacteria</taxon>
        <taxon>Pseudomonadati</taxon>
        <taxon>Pseudomonadota</taxon>
        <taxon>Gammaproteobacteria</taxon>
        <taxon>Alteromonadales</taxon>
        <taxon>Pseudoalteromonadaceae</taxon>
        <taxon>Psychrosphaera</taxon>
    </lineage>
</organism>
<evidence type="ECO:0000313" key="1">
    <source>
        <dbReference type="EMBL" id="PQJ53387.1"/>
    </source>
</evidence>
<protein>
    <submittedName>
        <fullName evidence="1">Uncharacterized protein</fullName>
    </submittedName>
</protein>
<sequence>MDFSALNKSAANSFNQQKSLIKKVLAGKTVKCSNCKTLISIKTSVDSVMIKCEKNCTDIKLDAELMK</sequence>
<name>A0A2S7UTW0_9GAMM</name>
<dbReference type="AlphaFoldDB" id="A0A2S7UTW0"/>
<proteinExistence type="predicted"/>
<dbReference type="EMBL" id="MSCH01000003">
    <property type="protein sequence ID" value="PQJ53387.1"/>
    <property type="molecule type" value="Genomic_DNA"/>
</dbReference>
<evidence type="ECO:0000313" key="2">
    <source>
        <dbReference type="Proteomes" id="UP000239007"/>
    </source>
</evidence>